<dbReference type="EMBL" id="CP011950">
    <property type="protein sequence ID" value="AKU09838.1"/>
    <property type="molecule type" value="Genomic_DNA"/>
</dbReference>
<protein>
    <recommendedName>
        <fullName evidence="1">Carbohydrate-binding domain-containing protein</fullName>
    </recommendedName>
</protein>
<dbReference type="GeneID" id="31925623"/>
<dbReference type="Pfam" id="PF16011">
    <property type="entry name" value="CBM9_2"/>
    <property type="match status" value="1"/>
</dbReference>
<dbReference type="GO" id="GO:0016052">
    <property type="term" value="P:carbohydrate catabolic process"/>
    <property type="evidence" value="ECO:0007669"/>
    <property type="project" value="InterPro"/>
</dbReference>
<dbReference type="SUPFAM" id="SSF49344">
    <property type="entry name" value="CBD9-like"/>
    <property type="match status" value="1"/>
</dbReference>
<dbReference type="KEGG" id="hgi:ABY42_18650"/>
<evidence type="ECO:0000259" key="1">
    <source>
        <dbReference type="Pfam" id="PF16011"/>
    </source>
</evidence>
<dbReference type="CDD" id="cd09620">
    <property type="entry name" value="CBM9_like_3"/>
    <property type="match status" value="1"/>
</dbReference>
<dbReference type="RefSeq" id="WP_082220742.1">
    <property type="nucleotide sequence ID" value="NZ_CP011950.1"/>
</dbReference>
<gene>
    <name evidence="2" type="ORF">ABY42_18650</name>
</gene>
<dbReference type="Gene3D" id="2.60.40.1190">
    <property type="match status" value="1"/>
</dbReference>
<geneLocation type="plasmid" evidence="2 3">
    <name>pHG3</name>
</geneLocation>
<accession>A0A0K1IZW7</accession>
<feature type="domain" description="Carbohydrate-binding" evidence="1">
    <location>
        <begin position="36"/>
        <end position="230"/>
    </location>
</feature>
<reference evidence="3" key="1">
    <citation type="journal article" date="2015" name="J. Biotechnol.">
        <title>Complete genome sequence of Haloferax gibbonsii strain ARA6, a potential producer of polyhydroxyalkanoates and halocins isolated from Araruama, Rio de Janeiro, Brasil.</title>
        <authorList>
            <person name="Pinto L.H."/>
            <person name="D'Alincourt Carvalho-Assef A.P."/>
            <person name="Vieira R.P."/>
            <person name="Clementino M.M."/>
            <person name="Albano R.M."/>
        </authorList>
    </citation>
    <scope>NUCLEOTIDE SEQUENCE [LARGE SCALE GENOMIC DNA]</scope>
    <source>
        <strain evidence="3">ARA6</strain>
        <plasmid evidence="3">Plasmid pHG3</plasmid>
    </source>
</reference>
<name>A0A0K1IZW7_HALGI</name>
<dbReference type="GO" id="GO:0004553">
    <property type="term" value="F:hydrolase activity, hydrolyzing O-glycosyl compounds"/>
    <property type="evidence" value="ECO:0007669"/>
    <property type="project" value="InterPro"/>
</dbReference>
<evidence type="ECO:0000313" key="2">
    <source>
        <dbReference type="EMBL" id="AKU09838.1"/>
    </source>
</evidence>
<sequence length="234" mass="26538">MAVGSTMSKRTYVVNHTEKEPPLIGQVEGTAWADANVIRLDRFQWGDDEDGPETTCRLCHDRSALWLQAQVEDDTISASVTERNGPTFRDSSIELFAAPTPTRDMRYLNFEVNCCGVFKLGWQRPGWREQSLGRKLIGDELAAEIEVVTSVDGPTKEPSPSDQEWWVAARLPFETLSAFTEREVFSGPSTSWRGNLYRSGVPDELKGTWSRIQLPEPEYHSPEHFGHFQFQTSR</sequence>
<keyword evidence="2" id="KW-0614">Plasmid</keyword>
<dbReference type="GO" id="GO:0030246">
    <property type="term" value="F:carbohydrate binding"/>
    <property type="evidence" value="ECO:0007669"/>
    <property type="project" value="InterPro"/>
</dbReference>
<proteinExistence type="predicted"/>
<dbReference type="Proteomes" id="UP000066124">
    <property type="component" value="Plasmid pHG3"/>
</dbReference>
<dbReference type="PATRIC" id="fig|35746.4.peg.4099"/>
<dbReference type="InterPro" id="IPR010502">
    <property type="entry name" value="Carb-bd_dom_fam9"/>
</dbReference>
<organism evidence="2 3">
    <name type="scientific">Haloferax gibbonsii</name>
    <dbReference type="NCBI Taxonomy" id="35746"/>
    <lineage>
        <taxon>Archaea</taxon>
        <taxon>Methanobacteriati</taxon>
        <taxon>Methanobacteriota</taxon>
        <taxon>Stenosarchaea group</taxon>
        <taxon>Halobacteria</taxon>
        <taxon>Halobacteriales</taxon>
        <taxon>Haloferacaceae</taxon>
        <taxon>Haloferax</taxon>
    </lineage>
</organism>
<dbReference type="AlphaFoldDB" id="A0A0K1IZW7"/>
<evidence type="ECO:0000313" key="3">
    <source>
        <dbReference type="Proteomes" id="UP000066124"/>
    </source>
</evidence>